<dbReference type="GO" id="GO:0060090">
    <property type="term" value="F:molecular adaptor activity"/>
    <property type="evidence" value="ECO:0007669"/>
    <property type="project" value="TreeGrafter"/>
</dbReference>
<dbReference type="Gene3D" id="1.25.40.800">
    <property type="match status" value="1"/>
</dbReference>
<feature type="domain" description="CCR4-Not complex component Not1 C-terminal" evidence="1">
    <location>
        <begin position="61"/>
        <end position="417"/>
    </location>
</feature>
<dbReference type="Pfam" id="PF04054">
    <property type="entry name" value="Not1"/>
    <property type="match status" value="1"/>
</dbReference>
<dbReference type="AlphaFoldDB" id="A0A9Q0RCD8"/>
<evidence type="ECO:0000313" key="3">
    <source>
        <dbReference type="Proteomes" id="UP001149090"/>
    </source>
</evidence>
<dbReference type="PANTHER" id="PTHR13162">
    <property type="entry name" value="CCR4-NOT TRANSCRIPTION COMPLEX"/>
    <property type="match status" value="1"/>
</dbReference>
<dbReference type="GO" id="GO:0000932">
    <property type="term" value="C:P-body"/>
    <property type="evidence" value="ECO:0007669"/>
    <property type="project" value="TreeGrafter"/>
</dbReference>
<keyword evidence="3" id="KW-1185">Reference proteome</keyword>
<dbReference type="GO" id="GO:0030015">
    <property type="term" value="C:CCR4-NOT core complex"/>
    <property type="evidence" value="ECO:0007669"/>
    <property type="project" value="InterPro"/>
</dbReference>
<dbReference type="InterPro" id="IPR007196">
    <property type="entry name" value="CCR4-Not_Not1_C"/>
</dbReference>
<dbReference type="EMBL" id="JAPDFW010000067">
    <property type="protein sequence ID" value="KAJ5075042.1"/>
    <property type="molecule type" value="Genomic_DNA"/>
</dbReference>
<protein>
    <submittedName>
        <fullName evidence="2">Ccr4-not transcription complex subunit 1</fullName>
    </submittedName>
</protein>
<dbReference type="Gene3D" id="1.25.40.790">
    <property type="match status" value="1"/>
</dbReference>
<proteinExistence type="predicted"/>
<sequence length="435" mass="51029">MLSEFVSRYRDSLNPDANITVLRQILDSITEQLLKNYVKTQENFQSGPYCKLYEILLEKVTEDRTLERYRFHIKKAFYDNLVKLIPQKIPIFAFSWVEIISHPCFMEKLLTDGRAKSMQMFHDLLKYLLEFMEPFLRRVALTHSLRLLYKSVLRIFTILMNKFPNFLSQCYYSFCDSIPLNCIQLRNIILCAIPETVINLIKDGHQYAEVEQNALIPDVLPGFEEPLISSGLNLPLNRFLREGEPKDFLVSLGQALLSNAKTESDPNFQPKNSFIYPSNQNYNIKLFNSLIFYIGSYSVAISQDNFHNSHTLIHSYQIFHHLASSLDTEGRYILFNSIINHLRYPNKHTQWFLSLLCHLVLNISDVFIKELIARIFLERLMTSDPYPWGLRVAFKELVCKKEYQFSPDEFNISSNELLQLTMQAFGICRQYSEDR</sequence>
<dbReference type="OMA" id="INGQRTH"/>
<dbReference type="PANTHER" id="PTHR13162:SF8">
    <property type="entry name" value="CCR4-NOT TRANSCRIPTION COMPLEX SUBUNIT 1"/>
    <property type="match status" value="1"/>
</dbReference>
<name>A0A9Q0RCD8_ANAIG</name>
<comment type="caution">
    <text evidence="2">The sequence shown here is derived from an EMBL/GenBank/DDBJ whole genome shotgun (WGS) entry which is preliminary data.</text>
</comment>
<organism evidence="2 3">
    <name type="scientific">Anaeramoeba ignava</name>
    <name type="common">Anaerobic marine amoeba</name>
    <dbReference type="NCBI Taxonomy" id="1746090"/>
    <lineage>
        <taxon>Eukaryota</taxon>
        <taxon>Metamonada</taxon>
        <taxon>Anaeramoebidae</taxon>
        <taxon>Anaeramoeba</taxon>
    </lineage>
</organism>
<reference evidence="2" key="1">
    <citation type="submission" date="2022-10" db="EMBL/GenBank/DDBJ databases">
        <title>Novel sulphate-reducing endosymbionts in the free-living metamonad Anaeramoeba.</title>
        <authorList>
            <person name="Jerlstrom-Hultqvist J."/>
            <person name="Cepicka I."/>
            <person name="Gallot-Lavallee L."/>
            <person name="Salas-Leiva D."/>
            <person name="Curtis B.A."/>
            <person name="Zahonova K."/>
            <person name="Pipaliya S."/>
            <person name="Dacks J."/>
            <person name="Roger A.J."/>
        </authorList>
    </citation>
    <scope>NUCLEOTIDE SEQUENCE</scope>
    <source>
        <strain evidence="2">BMAN</strain>
    </source>
</reference>
<evidence type="ECO:0000313" key="2">
    <source>
        <dbReference type="EMBL" id="KAJ5075042.1"/>
    </source>
</evidence>
<dbReference type="InterPro" id="IPR040398">
    <property type="entry name" value="Not1"/>
</dbReference>
<gene>
    <name evidence="2" type="ORF">M0811_07746</name>
</gene>
<accession>A0A9Q0RCD8</accession>
<dbReference type="Proteomes" id="UP001149090">
    <property type="component" value="Unassembled WGS sequence"/>
</dbReference>
<evidence type="ECO:0000259" key="1">
    <source>
        <dbReference type="Pfam" id="PF04054"/>
    </source>
</evidence>
<dbReference type="OrthoDB" id="1933107at2759"/>
<dbReference type="GO" id="GO:0017148">
    <property type="term" value="P:negative regulation of translation"/>
    <property type="evidence" value="ECO:0007669"/>
    <property type="project" value="InterPro"/>
</dbReference>
<dbReference type="GO" id="GO:0000288">
    <property type="term" value="P:nuclear-transcribed mRNA catabolic process, deadenylation-dependent decay"/>
    <property type="evidence" value="ECO:0007669"/>
    <property type="project" value="TreeGrafter"/>
</dbReference>